<proteinExistence type="predicted"/>
<dbReference type="InterPro" id="IPR007498">
    <property type="entry name" value="PqiA-like"/>
</dbReference>
<keyword evidence="3" id="KW-1185">Reference proteome</keyword>
<feature type="transmembrane region" description="Helical" evidence="1">
    <location>
        <begin position="171"/>
        <end position="189"/>
    </location>
</feature>
<evidence type="ECO:0000313" key="2">
    <source>
        <dbReference type="EMBL" id="MFL9880939.1"/>
    </source>
</evidence>
<dbReference type="RefSeq" id="WP_408169936.1">
    <property type="nucleotide sequence ID" value="NZ_JAQQFR010000016.1"/>
</dbReference>
<feature type="transmembrane region" description="Helical" evidence="1">
    <location>
        <begin position="141"/>
        <end position="159"/>
    </location>
</feature>
<protein>
    <submittedName>
        <fullName evidence="2">Paraquat-inducible protein A</fullName>
    </submittedName>
</protein>
<evidence type="ECO:0000313" key="3">
    <source>
        <dbReference type="Proteomes" id="UP001629214"/>
    </source>
</evidence>
<name>A0ABW8ZCQ2_9BURK</name>
<keyword evidence="1" id="KW-1133">Transmembrane helix</keyword>
<accession>A0ABW8ZCQ2</accession>
<keyword evidence="1" id="KW-0812">Transmembrane</keyword>
<feature type="transmembrane region" description="Helical" evidence="1">
    <location>
        <begin position="48"/>
        <end position="68"/>
    </location>
</feature>
<organism evidence="2 3">
    <name type="scientific">Herbaspirillum rhizosphaerae</name>
    <dbReference type="NCBI Taxonomy" id="346179"/>
    <lineage>
        <taxon>Bacteria</taxon>
        <taxon>Pseudomonadati</taxon>
        <taxon>Pseudomonadota</taxon>
        <taxon>Betaproteobacteria</taxon>
        <taxon>Burkholderiales</taxon>
        <taxon>Oxalobacteraceae</taxon>
        <taxon>Herbaspirillum</taxon>
    </lineage>
</organism>
<comment type="caution">
    <text evidence="2">The sequence shown here is derived from an EMBL/GenBank/DDBJ whole genome shotgun (WGS) entry which is preliminary data.</text>
</comment>
<dbReference type="Pfam" id="PF04403">
    <property type="entry name" value="PqiA"/>
    <property type="match status" value="1"/>
</dbReference>
<reference evidence="2 3" key="1">
    <citation type="journal article" date="2024" name="Chem. Sci.">
        <title>Discovery of megapolipeptins by genome mining of a Burkholderiales bacteria collection.</title>
        <authorList>
            <person name="Paulo B.S."/>
            <person name="Recchia M.J.J."/>
            <person name="Lee S."/>
            <person name="Fergusson C.H."/>
            <person name="Romanowski S.B."/>
            <person name="Hernandez A."/>
            <person name="Krull N."/>
            <person name="Liu D.Y."/>
            <person name="Cavanagh H."/>
            <person name="Bos A."/>
            <person name="Gray C.A."/>
            <person name="Murphy B.T."/>
            <person name="Linington R.G."/>
            <person name="Eustaquio A.S."/>
        </authorList>
    </citation>
    <scope>NUCLEOTIDE SEQUENCE [LARGE SCALE GENOMIC DNA]</scope>
    <source>
        <strain evidence="2 3">RL21-008-BIB-B</strain>
    </source>
</reference>
<dbReference type="Proteomes" id="UP001629214">
    <property type="component" value="Unassembled WGS sequence"/>
</dbReference>
<sequence length="216" mass="23960">MHRRPDLIVCEECDAVHRRPVLRRAEIAQCQRCGAEMERDTGRRQQRLLPLTVASLIMFVIANSFPIVQIELQGLTSQTTLIGAVKVLGMEGMSLVAMLVMATTILFPLVQLLVLFYLLLPTAHGVNRPGVKTLLRIMQMVRPWGMVEVFLLGVLVAVVKLSNMATVIPGVALWAFGALTVVLTAVVSFNPRYLWRSLVIAHIEEADPVKDGEPVR</sequence>
<feature type="transmembrane region" description="Helical" evidence="1">
    <location>
        <begin position="95"/>
        <end position="120"/>
    </location>
</feature>
<dbReference type="EMBL" id="JAQQFR010000016">
    <property type="protein sequence ID" value="MFL9880939.1"/>
    <property type="molecule type" value="Genomic_DNA"/>
</dbReference>
<evidence type="ECO:0000256" key="1">
    <source>
        <dbReference type="SAM" id="Phobius"/>
    </source>
</evidence>
<keyword evidence="1" id="KW-0472">Membrane</keyword>
<gene>
    <name evidence="2" type="ORF">PQR63_21250</name>
</gene>